<keyword evidence="7" id="KW-0508">mRNA splicing</keyword>
<evidence type="ECO:0000256" key="10">
    <source>
        <dbReference type="SAM" id="MobiDB-lite"/>
    </source>
</evidence>
<dbReference type="Gene3D" id="2.40.100.10">
    <property type="entry name" value="Cyclophilin-like"/>
    <property type="match status" value="1"/>
</dbReference>
<feature type="region of interest" description="Disordered" evidence="10">
    <location>
        <begin position="364"/>
        <end position="395"/>
    </location>
</feature>
<dbReference type="PANTHER" id="PTHR11071">
    <property type="entry name" value="PEPTIDYL-PROLYL CIS-TRANS ISOMERASE"/>
    <property type="match status" value="1"/>
</dbReference>
<dbReference type="EC" id="5.2.1.8" evidence="3"/>
<evidence type="ECO:0000313" key="12">
    <source>
        <dbReference type="EMBL" id="KAK7235750.1"/>
    </source>
</evidence>
<evidence type="ECO:0000256" key="8">
    <source>
        <dbReference type="ARBA" id="ARBA00023235"/>
    </source>
</evidence>
<keyword evidence="5" id="KW-0747">Spliceosome</keyword>
<evidence type="ECO:0000256" key="4">
    <source>
        <dbReference type="ARBA" id="ARBA00022664"/>
    </source>
</evidence>
<dbReference type="EMBL" id="JBBJCI010000290">
    <property type="protein sequence ID" value="KAK7235750.1"/>
    <property type="molecule type" value="Genomic_DNA"/>
</dbReference>
<comment type="subcellular location">
    <subcellularLocation>
        <location evidence="1">Nucleus</location>
    </subcellularLocation>
</comment>
<feature type="compositionally biased region" description="Low complexity" evidence="10">
    <location>
        <begin position="179"/>
        <end position="193"/>
    </location>
</feature>
<evidence type="ECO:0000256" key="5">
    <source>
        <dbReference type="ARBA" id="ARBA00022728"/>
    </source>
</evidence>
<accession>A0ABR1FQF8</accession>
<evidence type="ECO:0000256" key="9">
    <source>
        <dbReference type="ARBA" id="ARBA00023242"/>
    </source>
</evidence>
<proteinExistence type="inferred from homology"/>
<dbReference type="Pfam" id="PF00160">
    <property type="entry name" value="Pro_isomerase"/>
    <property type="match status" value="1"/>
</dbReference>
<feature type="compositionally biased region" description="Basic and acidic residues" evidence="10">
    <location>
        <begin position="251"/>
        <end position="270"/>
    </location>
</feature>
<name>A0ABR1FQF8_AURAN</name>
<keyword evidence="9" id="KW-0539">Nucleus</keyword>
<evidence type="ECO:0000313" key="13">
    <source>
        <dbReference type="Proteomes" id="UP001363151"/>
    </source>
</evidence>
<evidence type="ECO:0000256" key="1">
    <source>
        <dbReference type="ARBA" id="ARBA00004123"/>
    </source>
</evidence>
<dbReference type="Proteomes" id="UP001363151">
    <property type="component" value="Unassembled WGS sequence"/>
</dbReference>
<comment type="caution">
    <text evidence="12">The sequence shown here is derived from an EMBL/GenBank/DDBJ whole genome shotgun (WGS) entry which is preliminary data.</text>
</comment>
<evidence type="ECO:0000256" key="6">
    <source>
        <dbReference type="ARBA" id="ARBA00023110"/>
    </source>
</evidence>
<evidence type="ECO:0000256" key="3">
    <source>
        <dbReference type="ARBA" id="ARBA00013194"/>
    </source>
</evidence>
<dbReference type="PANTHER" id="PTHR11071:SF561">
    <property type="entry name" value="PEPTIDYL-PROLYL CIS-TRANS ISOMERASE D-RELATED"/>
    <property type="match status" value="1"/>
</dbReference>
<dbReference type="Pfam" id="PF08231">
    <property type="entry name" value="SYF2"/>
    <property type="match status" value="1"/>
</dbReference>
<keyword evidence="8 12" id="KW-0413">Isomerase</keyword>
<feature type="region of interest" description="Disordered" evidence="10">
    <location>
        <begin position="179"/>
        <end position="270"/>
    </location>
</feature>
<dbReference type="InterPro" id="IPR013260">
    <property type="entry name" value="mRNA_splic_SYF2"/>
</dbReference>
<dbReference type="InterPro" id="IPR002130">
    <property type="entry name" value="Cyclophilin-type_PPIase_dom"/>
</dbReference>
<dbReference type="GO" id="GO:0016853">
    <property type="term" value="F:isomerase activity"/>
    <property type="evidence" value="ECO:0007669"/>
    <property type="project" value="UniProtKB-KW"/>
</dbReference>
<reference evidence="12 13" key="1">
    <citation type="submission" date="2024-03" db="EMBL/GenBank/DDBJ databases">
        <title>Aureococcus anophagefferens CCMP1851 and Kratosvirus quantuckense: Draft genome of a second virus-susceptible host strain in the model system.</title>
        <authorList>
            <person name="Chase E."/>
            <person name="Truchon A.R."/>
            <person name="Schepens W."/>
            <person name="Wilhelm S.W."/>
        </authorList>
    </citation>
    <scope>NUCLEOTIDE SEQUENCE [LARGE SCALE GENOMIC DNA]</scope>
    <source>
        <strain evidence="12 13">CCMP1851</strain>
    </source>
</reference>
<keyword evidence="6" id="KW-0697">Rotamase</keyword>
<feature type="compositionally biased region" description="Basic and acidic residues" evidence="10">
    <location>
        <begin position="364"/>
        <end position="383"/>
    </location>
</feature>
<dbReference type="InterPro" id="IPR029000">
    <property type="entry name" value="Cyclophilin-like_dom_sf"/>
</dbReference>
<dbReference type="PRINTS" id="PR00153">
    <property type="entry name" value="CSAPPISMRASE"/>
</dbReference>
<dbReference type="SUPFAM" id="SSF50891">
    <property type="entry name" value="Cyclophilin-like"/>
    <property type="match status" value="1"/>
</dbReference>
<keyword evidence="13" id="KW-1185">Reference proteome</keyword>
<feature type="compositionally biased region" description="Acidic residues" evidence="10">
    <location>
        <begin position="194"/>
        <end position="213"/>
    </location>
</feature>
<feature type="compositionally biased region" description="Basic and acidic residues" evidence="10">
    <location>
        <begin position="214"/>
        <end position="224"/>
    </location>
</feature>
<organism evidence="12 13">
    <name type="scientific">Aureococcus anophagefferens</name>
    <name type="common">Harmful bloom alga</name>
    <dbReference type="NCBI Taxonomy" id="44056"/>
    <lineage>
        <taxon>Eukaryota</taxon>
        <taxon>Sar</taxon>
        <taxon>Stramenopiles</taxon>
        <taxon>Ochrophyta</taxon>
        <taxon>Pelagophyceae</taxon>
        <taxon>Pelagomonadales</taxon>
        <taxon>Pelagomonadaceae</taxon>
        <taxon>Aureococcus</taxon>
    </lineage>
</organism>
<evidence type="ECO:0000259" key="11">
    <source>
        <dbReference type="PROSITE" id="PS50072"/>
    </source>
</evidence>
<dbReference type="InterPro" id="IPR020892">
    <property type="entry name" value="Cyclophilin-type_PPIase_CS"/>
</dbReference>
<gene>
    <name evidence="12" type="primary">PPIL6</name>
    <name evidence="12" type="ORF">SO694_00067161</name>
</gene>
<sequence>MAAAAKRARVYFDIQIGARPPARVEFELFSDILPRTCENFRALCTGEMGGNLTYAGSAFHRVIRNFMIQGGDFTRGDGTGGSSIYGTKFEDEGFQFKHTCGHLLSMANAGPHTNGSQFFVTLRPTPHLDGKHVVFGRVVSGAATVDAVGNAKVDDGDRPLARVAIVACGELGRASAPAEAAKAAEAAAAPAAEPEAEEEEDEEDEDEAEDEAQFEGKSELEKRLLRLRMQMNKGRRANAAATKAERKKKKEDRDGKVARRADRAADKQAWKDDLAKRGVPEDKAYLLETADFAGRREDAKRKKEKRKAAFGWDVFNEDSKHKAYEKRTEALPVSADWEEPVADLDPLTYGAAGFDDPKAVSRMADELEQRAQKRSEFSRRRTELPGADVDSINDRNKHFNKKLKRAFDKYTVEIRQNLERGTAI</sequence>
<comment type="similarity">
    <text evidence="2">Belongs to the SYF2 family.</text>
</comment>
<evidence type="ECO:0000256" key="7">
    <source>
        <dbReference type="ARBA" id="ARBA00023187"/>
    </source>
</evidence>
<evidence type="ECO:0000256" key="2">
    <source>
        <dbReference type="ARBA" id="ARBA00010028"/>
    </source>
</evidence>
<protein>
    <recommendedName>
        <fullName evidence="3">peptidylprolyl isomerase</fullName>
        <ecNumber evidence="3">5.2.1.8</ecNumber>
    </recommendedName>
</protein>
<keyword evidence="4" id="KW-0507">mRNA processing</keyword>
<feature type="domain" description="PPIase cyclophilin-type" evidence="11">
    <location>
        <begin position="11"/>
        <end position="170"/>
    </location>
</feature>
<dbReference type="PROSITE" id="PS00170">
    <property type="entry name" value="CSA_PPIASE_1"/>
    <property type="match status" value="1"/>
</dbReference>
<dbReference type="PROSITE" id="PS50072">
    <property type="entry name" value="CSA_PPIASE_2"/>
    <property type="match status" value="1"/>
</dbReference>